<dbReference type="SUPFAM" id="SSF53335">
    <property type="entry name" value="S-adenosyl-L-methionine-dependent methyltransferases"/>
    <property type="match status" value="1"/>
</dbReference>
<evidence type="ECO:0000256" key="3">
    <source>
        <dbReference type="ARBA" id="ARBA00022691"/>
    </source>
</evidence>
<dbReference type="InterPro" id="IPR016461">
    <property type="entry name" value="COMT-like"/>
</dbReference>
<dbReference type="Pfam" id="PF08100">
    <property type="entry name" value="Dimerisation"/>
    <property type="match status" value="1"/>
</dbReference>
<evidence type="ECO:0000259" key="6">
    <source>
        <dbReference type="Pfam" id="PF08100"/>
    </source>
</evidence>
<dbReference type="Pfam" id="PF00891">
    <property type="entry name" value="Methyltransf_2"/>
    <property type="match status" value="1"/>
</dbReference>
<reference evidence="7 8" key="1">
    <citation type="submission" date="2020-07" db="EMBL/GenBank/DDBJ databases">
        <title>Sequencing the genomes of 1000 actinobacteria strains.</title>
        <authorList>
            <person name="Klenk H.-P."/>
        </authorList>
    </citation>
    <scope>NUCLEOTIDE SEQUENCE [LARGE SCALE GENOMIC DNA]</scope>
    <source>
        <strain evidence="7 8">DSM 44442</strain>
    </source>
</reference>
<keyword evidence="3" id="KW-0949">S-adenosyl-L-methionine</keyword>
<dbReference type="PANTHER" id="PTHR43712:SF2">
    <property type="entry name" value="O-METHYLTRANSFERASE CICE"/>
    <property type="match status" value="1"/>
</dbReference>
<dbReference type="GO" id="GO:0046983">
    <property type="term" value="F:protein dimerization activity"/>
    <property type="evidence" value="ECO:0007669"/>
    <property type="project" value="InterPro"/>
</dbReference>
<organism evidence="7 8">
    <name type="scientific">Nocardiopsis aegyptia</name>
    <dbReference type="NCBI Taxonomy" id="220378"/>
    <lineage>
        <taxon>Bacteria</taxon>
        <taxon>Bacillati</taxon>
        <taxon>Actinomycetota</taxon>
        <taxon>Actinomycetes</taxon>
        <taxon>Streptosporangiales</taxon>
        <taxon>Nocardiopsidaceae</taxon>
        <taxon>Nocardiopsis</taxon>
    </lineage>
</organism>
<dbReference type="GO" id="GO:0008171">
    <property type="term" value="F:O-methyltransferase activity"/>
    <property type="evidence" value="ECO:0007669"/>
    <property type="project" value="InterPro"/>
</dbReference>
<evidence type="ECO:0000256" key="2">
    <source>
        <dbReference type="ARBA" id="ARBA00022679"/>
    </source>
</evidence>
<dbReference type="EMBL" id="JACCFS010000001">
    <property type="protein sequence ID" value="NYJ37928.1"/>
    <property type="molecule type" value="Genomic_DNA"/>
</dbReference>
<evidence type="ECO:0000313" key="8">
    <source>
        <dbReference type="Proteomes" id="UP000572051"/>
    </source>
</evidence>
<dbReference type="SUPFAM" id="SSF46785">
    <property type="entry name" value="Winged helix' DNA-binding domain"/>
    <property type="match status" value="1"/>
</dbReference>
<comment type="caution">
    <text evidence="7">The sequence shown here is derived from an EMBL/GenBank/DDBJ whole genome shotgun (WGS) entry which is preliminary data.</text>
</comment>
<dbReference type="Proteomes" id="UP000572051">
    <property type="component" value="Unassembled WGS sequence"/>
</dbReference>
<gene>
    <name evidence="7" type="ORF">HNR10_005809</name>
</gene>
<dbReference type="PIRSF" id="PIRSF005739">
    <property type="entry name" value="O-mtase"/>
    <property type="match status" value="1"/>
</dbReference>
<keyword evidence="1 7" id="KW-0489">Methyltransferase</keyword>
<feature type="domain" description="O-methyltransferase C-terminal" evidence="5">
    <location>
        <begin position="110"/>
        <end position="315"/>
    </location>
</feature>
<keyword evidence="2 7" id="KW-0808">Transferase</keyword>
<dbReference type="Gene3D" id="3.40.50.150">
    <property type="entry name" value="Vaccinia Virus protein VP39"/>
    <property type="match status" value="1"/>
</dbReference>
<proteinExistence type="predicted"/>
<keyword evidence="8" id="KW-1185">Reference proteome</keyword>
<dbReference type="InterPro" id="IPR001077">
    <property type="entry name" value="COMT_C"/>
</dbReference>
<protein>
    <submittedName>
        <fullName evidence="7">SAM-dependent methyltransferase</fullName>
    </submittedName>
</protein>
<dbReference type="InterPro" id="IPR012967">
    <property type="entry name" value="COMT_dimerisation"/>
</dbReference>
<evidence type="ECO:0000256" key="1">
    <source>
        <dbReference type="ARBA" id="ARBA00022603"/>
    </source>
</evidence>
<name>A0A7Z0ETC0_9ACTN</name>
<dbReference type="InterPro" id="IPR029063">
    <property type="entry name" value="SAM-dependent_MTases_sf"/>
</dbReference>
<feature type="domain" description="O-methyltransferase dimerisation" evidence="6">
    <location>
        <begin position="13"/>
        <end position="82"/>
    </location>
</feature>
<accession>A0A7Z0ETC0</accession>
<dbReference type="GO" id="GO:0032259">
    <property type="term" value="P:methylation"/>
    <property type="evidence" value="ECO:0007669"/>
    <property type="project" value="UniProtKB-KW"/>
</dbReference>
<evidence type="ECO:0000313" key="7">
    <source>
        <dbReference type="EMBL" id="NYJ37928.1"/>
    </source>
</evidence>
<dbReference type="InterPro" id="IPR036388">
    <property type="entry name" value="WH-like_DNA-bd_sf"/>
</dbReference>
<dbReference type="InterPro" id="IPR036390">
    <property type="entry name" value="WH_DNA-bd_sf"/>
</dbReference>
<dbReference type="RefSeq" id="WP_179829059.1">
    <property type="nucleotide sequence ID" value="NZ_JACCFS010000001.1"/>
</dbReference>
<dbReference type="AlphaFoldDB" id="A0A7Z0ETC0"/>
<dbReference type="PANTHER" id="PTHR43712">
    <property type="entry name" value="PUTATIVE (AFU_ORTHOLOGUE AFUA_4G14580)-RELATED"/>
    <property type="match status" value="1"/>
</dbReference>
<dbReference type="Gene3D" id="1.10.10.10">
    <property type="entry name" value="Winged helix-like DNA-binding domain superfamily/Winged helix DNA-binding domain"/>
    <property type="match status" value="1"/>
</dbReference>
<evidence type="ECO:0000259" key="5">
    <source>
        <dbReference type="Pfam" id="PF00891"/>
    </source>
</evidence>
<dbReference type="PROSITE" id="PS51683">
    <property type="entry name" value="SAM_OMT_II"/>
    <property type="match status" value="1"/>
</dbReference>
<sequence>MTDDENAGRELIRLMTGPWVARSVAAAVRLGVVDRLAEGAADAGELAGALDLHTDRLDRLLRLLSAVDVVQSRSGRYELTGTGAGLHREHPSRLRDLVLLYDSAMFAEAWGSLEESVRTGRTAFEAAHGTDVFSYLSAHPREADLYSAGMAAGGRFGTVLPAVYDFADARVVADLGGGDGDLLATVLDHAPHLRGVLVERPAALPAARARLSGYLESGRATVVAGDFLESVPSGADVHLLSRVLHNWSDDEARAVLRRSRKALEPGGRVLILERILPDDGNPLLPTLFDVHMMVMTTGAERTEHQYEALLRDAGLTTERVADLSLEMRLLVAAPLPG</sequence>
<evidence type="ECO:0000256" key="4">
    <source>
        <dbReference type="PIRSR" id="PIRSR005739-1"/>
    </source>
</evidence>
<feature type="active site" description="Proton acceptor" evidence="4">
    <location>
        <position position="245"/>
    </location>
</feature>